<evidence type="ECO:0000313" key="3">
    <source>
        <dbReference type="Proteomes" id="UP000032668"/>
    </source>
</evidence>
<evidence type="ECO:0000313" key="2">
    <source>
        <dbReference type="EMBL" id="GAN81665.1"/>
    </source>
</evidence>
<keyword evidence="3" id="KW-1185">Reference proteome</keyword>
<comment type="caution">
    <text evidence="2">The sequence shown here is derived from an EMBL/GenBank/DDBJ whole genome shotgun (WGS) entry which is preliminary data.</text>
</comment>
<proteinExistence type="predicted"/>
<accession>A0A0D6PIT7</accession>
<dbReference type="PANTHER" id="PTHR33803:SF3">
    <property type="entry name" value="BLL1974 PROTEIN"/>
    <property type="match status" value="1"/>
</dbReference>
<dbReference type="Pfam" id="PF13751">
    <property type="entry name" value="DDE_Tnp_1_6"/>
    <property type="match status" value="1"/>
</dbReference>
<reference evidence="2 3" key="1">
    <citation type="submission" date="2012-11" db="EMBL/GenBank/DDBJ databases">
        <title>Whole genome sequence of Acidocella aminolytica 101 = DSM 11237.</title>
        <authorList>
            <person name="Azuma Y."/>
            <person name="Higashiura N."/>
            <person name="Hirakawa H."/>
            <person name="Matsushita K."/>
        </authorList>
    </citation>
    <scope>NUCLEOTIDE SEQUENCE [LARGE SCALE GENOMIC DNA]</scope>
    <source>
        <strain evidence="3">101 / DSM 11237</strain>
    </source>
</reference>
<dbReference type="AlphaFoldDB" id="A0A0D6PIT7"/>
<dbReference type="PANTHER" id="PTHR33803">
    <property type="entry name" value="IS1478 TRANSPOSASE"/>
    <property type="match status" value="1"/>
</dbReference>
<organism evidence="2 3">
    <name type="scientific">Acidocella aminolytica 101 = DSM 11237</name>
    <dbReference type="NCBI Taxonomy" id="1120923"/>
    <lineage>
        <taxon>Bacteria</taxon>
        <taxon>Pseudomonadati</taxon>
        <taxon>Pseudomonadota</taxon>
        <taxon>Alphaproteobacteria</taxon>
        <taxon>Acetobacterales</taxon>
        <taxon>Acidocellaceae</taxon>
        <taxon>Acidocella</taxon>
    </lineage>
</organism>
<sequence>MPGNPYDDHTLARVVPEITRQIGVNLRRIADAGYRSQNAPKEQGLSVFISGQKRGVTDQIKRELHRRSAIEPVIGHLKAEHRMDRNHLKGRTGDAMNAILAAVGYNFSRLLAWIALLRACCHALTKHKPT</sequence>
<dbReference type="InterPro" id="IPR025668">
    <property type="entry name" value="Tnp_DDE_dom"/>
</dbReference>
<name>A0A0D6PIT7_9PROT</name>
<gene>
    <name evidence="2" type="ORF">Aam_109_014</name>
</gene>
<evidence type="ECO:0000259" key="1">
    <source>
        <dbReference type="Pfam" id="PF13751"/>
    </source>
</evidence>
<dbReference type="EMBL" id="BANC01000107">
    <property type="protein sequence ID" value="GAN81665.1"/>
    <property type="molecule type" value="Genomic_DNA"/>
</dbReference>
<protein>
    <submittedName>
        <fullName evidence="2">Transposase</fullName>
    </submittedName>
</protein>
<feature type="domain" description="Transposase DDE" evidence="1">
    <location>
        <begin position="53"/>
        <end position="111"/>
    </location>
</feature>
<dbReference type="Proteomes" id="UP000032668">
    <property type="component" value="Unassembled WGS sequence"/>
</dbReference>